<gene>
    <name evidence="7" type="primary">apbC</name>
    <name evidence="7" type="ORF">HBA18_05190</name>
</gene>
<evidence type="ECO:0000256" key="4">
    <source>
        <dbReference type="ARBA" id="ARBA00023004"/>
    </source>
</evidence>
<evidence type="ECO:0000256" key="3">
    <source>
        <dbReference type="ARBA" id="ARBA00022840"/>
    </source>
</evidence>
<dbReference type="PANTHER" id="PTHR42961">
    <property type="entry name" value="IRON-SULFUR PROTEIN NUBPL"/>
    <property type="match status" value="1"/>
</dbReference>
<proteinExistence type="inferred from homology"/>
<reference evidence="7 8" key="1">
    <citation type="submission" date="2020-03" db="EMBL/GenBank/DDBJ databases">
        <title>Genome mining reveals the biosynthetic pathways of PHA and ectoines of the halophilic strain Salinivibrio costicola M318 isolated from fermented shrimp paste.</title>
        <authorList>
            <person name="Doan T.V."/>
            <person name="Tran L.T."/>
            <person name="Trieu T.A."/>
            <person name="Nguyen Q.V."/>
            <person name="Quach T.N."/>
            <person name="Phi T.Q."/>
            <person name="Kumar S."/>
        </authorList>
    </citation>
    <scope>NUCLEOTIDE SEQUENCE [LARGE SCALE GENOMIC DNA]</scope>
    <source>
        <strain evidence="7 8">M318</strain>
    </source>
</reference>
<keyword evidence="3 6" id="KW-0067">ATP-binding</keyword>
<accession>A0ABX6K2N3</accession>
<dbReference type="NCBIfam" id="NF008669">
    <property type="entry name" value="PRK11670.1"/>
    <property type="match status" value="1"/>
</dbReference>
<evidence type="ECO:0000313" key="7">
    <source>
        <dbReference type="EMBL" id="QIR05817.1"/>
    </source>
</evidence>
<evidence type="ECO:0000256" key="1">
    <source>
        <dbReference type="ARBA" id="ARBA00022723"/>
    </source>
</evidence>
<keyword evidence="4 6" id="KW-0408">Iron</keyword>
<organism evidence="7 8">
    <name type="scientific">Salinivibrio costicola</name>
    <name type="common">Vibrio costicola</name>
    <dbReference type="NCBI Taxonomy" id="51367"/>
    <lineage>
        <taxon>Bacteria</taxon>
        <taxon>Pseudomonadati</taxon>
        <taxon>Pseudomonadota</taxon>
        <taxon>Gammaproteobacteria</taxon>
        <taxon>Vibrionales</taxon>
        <taxon>Vibrionaceae</taxon>
        <taxon>Salinivibrio</taxon>
    </lineage>
</organism>
<keyword evidence="8" id="KW-1185">Reference proteome</keyword>
<dbReference type="Pfam" id="PF10609">
    <property type="entry name" value="ParA"/>
    <property type="match status" value="1"/>
</dbReference>
<comment type="subunit">
    <text evidence="6">Homodimer.</text>
</comment>
<dbReference type="EMBL" id="CP050266">
    <property type="protein sequence ID" value="QIR05817.1"/>
    <property type="molecule type" value="Genomic_DNA"/>
</dbReference>
<dbReference type="InterPro" id="IPR033756">
    <property type="entry name" value="YlxH/NBP35"/>
</dbReference>
<dbReference type="InterPro" id="IPR000808">
    <property type="entry name" value="Mrp-like_CS"/>
</dbReference>
<dbReference type="HAMAP" id="MF_02040">
    <property type="entry name" value="Mrp_NBP35"/>
    <property type="match status" value="1"/>
</dbReference>
<evidence type="ECO:0000256" key="2">
    <source>
        <dbReference type="ARBA" id="ARBA00022741"/>
    </source>
</evidence>
<dbReference type="Proteomes" id="UP000501408">
    <property type="component" value="Chromosome 1"/>
</dbReference>
<dbReference type="PANTHER" id="PTHR42961:SF2">
    <property type="entry name" value="IRON-SULFUR PROTEIN NUBPL"/>
    <property type="match status" value="1"/>
</dbReference>
<evidence type="ECO:0000256" key="6">
    <source>
        <dbReference type="HAMAP-Rule" id="MF_02040"/>
    </source>
</evidence>
<comment type="similarity">
    <text evidence="6">Belongs to the Mrp/NBP35 ATP-binding proteins family.</text>
</comment>
<dbReference type="CDD" id="cd02037">
    <property type="entry name" value="Mrp_NBP35"/>
    <property type="match status" value="1"/>
</dbReference>
<dbReference type="Gene3D" id="3.40.50.300">
    <property type="entry name" value="P-loop containing nucleotide triphosphate hydrolases"/>
    <property type="match status" value="1"/>
</dbReference>
<dbReference type="PROSITE" id="PS01215">
    <property type="entry name" value="MRP"/>
    <property type="match status" value="1"/>
</dbReference>
<dbReference type="RefSeq" id="WP_167314200.1">
    <property type="nucleotide sequence ID" value="NZ_CP050266.1"/>
</dbReference>
<dbReference type="InterPro" id="IPR044304">
    <property type="entry name" value="NUBPL-like"/>
</dbReference>
<sequence length="367" mass="39091">MFFGGKKNKSTKKTAAVMSQDAAVTLLNQFSHPGLIDQWASQPHWVKDHENSIEVVFPFAAGSIIQALSDWLAVQVPENASQFSLTQRVAPLKAGDKAPVKGVKNLIVVSSAKGGVGKSTTAVNLALALHAEGASVGLLDADIYGPSVPLMLGAQHSEPQTHDGKLMEPVSRYGIVSNSIGYLVPADNATVWRGPMASKAFAQLINETRWPDVDYLVVDMPPGTGDIQLSLAQQFPVNGAVVVTTPQDLALADAIKGVAMFEKVSVAVLGVVENMSYHICSNCGHHEAIFGTGGAEKMAKQQGTPVLAQVPLHVSIREDIDSGKPSVVARPESEHTHAYRDMASTVASKLYWQGETRPEQIAIQTLS</sequence>
<comment type="function">
    <text evidence="6">Binds and transfers iron-sulfur (Fe-S) clusters to target apoproteins. Can hydrolyze ATP.</text>
</comment>
<evidence type="ECO:0000313" key="8">
    <source>
        <dbReference type="Proteomes" id="UP000501408"/>
    </source>
</evidence>
<keyword evidence="1 6" id="KW-0479">Metal-binding</keyword>
<dbReference type="SUPFAM" id="SSF52540">
    <property type="entry name" value="P-loop containing nucleoside triphosphate hydrolases"/>
    <property type="match status" value="1"/>
</dbReference>
<keyword evidence="2 6" id="KW-0547">Nucleotide-binding</keyword>
<protein>
    <recommendedName>
        <fullName evidence="6">Iron-sulfur cluster carrier protein</fullName>
    </recommendedName>
</protein>
<feature type="binding site" evidence="6">
    <location>
        <begin position="112"/>
        <end position="119"/>
    </location>
    <ligand>
        <name>ATP</name>
        <dbReference type="ChEBI" id="CHEBI:30616"/>
    </ligand>
</feature>
<keyword evidence="6" id="KW-0378">Hydrolase</keyword>
<dbReference type="InterPro" id="IPR019591">
    <property type="entry name" value="Mrp/NBP35_ATP-bd"/>
</dbReference>
<dbReference type="InterPro" id="IPR027417">
    <property type="entry name" value="P-loop_NTPase"/>
</dbReference>
<evidence type="ECO:0000256" key="5">
    <source>
        <dbReference type="ARBA" id="ARBA00023014"/>
    </source>
</evidence>
<name>A0ABX6K2N3_SALCS</name>
<keyword evidence="5 6" id="KW-0411">Iron-sulfur</keyword>